<sequence length="135" mass="14466">MTPLSSLTASATAMTGRMATKRFIRLDLLGDHRQATFGADRIYHRSASPSHRSGQHVGPILRTLDPLVGHWIDAIALGNYISTIQQIAHPIVRSAIAPAISIARFLLKVYELSGPQVVGGGIGSGIAGMRCLLQR</sequence>
<name>A0A8J2FS91_9BACT</name>
<keyword evidence="2" id="KW-1185">Reference proteome</keyword>
<comment type="caution">
    <text evidence="1">The sequence shown here is derived from an EMBL/GenBank/DDBJ whole genome shotgun (WGS) entry which is preliminary data.</text>
</comment>
<organism evidence="1 2">
    <name type="scientific">Candidatus Methylacidithermus pantelleriae</name>
    <dbReference type="NCBI Taxonomy" id="2744239"/>
    <lineage>
        <taxon>Bacteria</taxon>
        <taxon>Pseudomonadati</taxon>
        <taxon>Verrucomicrobiota</taxon>
        <taxon>Methylacidiphilae</taxon>
        <taxon>Methylacidiphilales</taxon>
        <taxon>Methylacidiphilaceae</taxon>
        <taxon>Candidatus Methylacidithermus</taxon>
    </lineage>
</organism>
<gene>
    <name evidence="1" type="ORF">MPNT_210015</name>
</gene>
<proteinExistence type="predicted"/>
<evidence type="ECO:0000313" key="2">
    <source>
        <dbReference type="Proteomes" id="UP000663859"/>
    </source>
</evidence>
<dbReference type="AlphaFoldDB" id="A0A8J2FS91"/>
<protein>
    <submittedName>
        <fullName evidence="1">Uncharacterized protein</fullName>
    </submittedName>
</protein>
<dbReference type="EMBL" id="CAJNOB010000014">
    <property type="protein sequence ID" value="CAF0697228.1"/>
    <property type="molecule type" value="Genomic_DNA"/>
</dbReference>
<evidence type="ECO:0000313" key="1">
    <source>
        <dbReference type="EMBL" id="CAF0697228.1"/>
    </source>
</evidence>
<reference evidence="1" key="1">
    <citation type="submission" date="2021-02" db="EMBL/GenBank/DDBJ databases">
        <authorList>
            <person name="Cremers G."/>
            <person name="Picone N."/>
        </authorList>
    </citation>
    <scope>NUCLEOTIDE SEQUENCE</scope>
    <source>
        <strain evidence="1">PQ17</strain>
    </source>
</reference>
<dbReference type="Proteomes" id="UP000663859">
    <property type="component" value="Unassembled WGS sequence"/>
</dbReference>
<accession>A0A8J2FS91</accession>